<gene>
    <name evidence="15" type="ORF">CC85DRAFT_283672</name>
</gene>
<dbReference type="SUPFAM" id="SSF69593">
    <property type="entry name" value="Glycerol-3-phosphate (1)-acyltransferase"/>
    <property type="match status" value="1"/>
</dbReference>
<feature type="region of interest" description="Disordered" evidence="13">
    <location>
        <begin position="276"/>
        <end position="302"/>
    </location>
</feature>
<comment type="catalytic activity">
    <reaction evidence="11">
        <text>1'-[1,2-diacyl-sn-glycero-3-phospho],3'-[1-acyl-sn-glycero-3-phospho]-glycerol + a 1,2-diacyl-sn-glycero-3-phosphocholine = a cardiolipin + a 1-acyl-sn-glycero-3-phosphocholine</text>
        <dbReference type="Rhea" id="RHEA:33731"/>
        <dbReference type="ChEBI" id="CHEBI:57643"/>
        <dbReference type="ChEBI" id="CHEBI:58168"/>
        <dbReference type="ChEBI" id="CHEBI:62237"/>
        <dbReference type="ChEBI" id="CHEBI:64743"/>
    </reaction>
    <physiologicalReaction direction="left-to-right" evidence="11">
        <dbReference type="Rhea" id="RHEA:33732"/>
    </physiologicalReaction>
    <physiologicalReaction direction="right-to-left" evidence="11">
        <dbReference type="Rhea" id="RHEA:33733"/>
    </physiologicalReaction>
</comment>
<organism evidence="15 16">
    <name type="scientific">Cutaneotrichosporon oleaginosum</name>
    <dbReference type="NCBI Taxonomy" id="879819"/>
    <lineage>
        <taxon>Eukaryota</taxon>
        <taxon>Fungi</taxon>
        <taxon>Dikarya</taxon>
        <taxon>Basidiomycota</taxon>
        <taxon>Agaricomycotina</taxon>
        <taxon>Tremellomycetes</taxon>
        <taxon>Trichosporonales</taxon>
        <taxon>Trichosporonaceae</taxon>
        <taxon>Cutaneotrichosporon</taxon>
    </lineage>
</organism>
<evidence type="ECO:0000256" key="10">
    <source>
        <dbReference type="ARBA" id="ARBA00024323"/>
    </source>
</evidence>
<name>A0A0J0XTR2_9TREE</name>
<evidence type="ECO:0000256" key="3">
    <source>
        <dbReference type="ARBA" id="ARBA00022679"/>
    </source>
</evidence>
<dbReference type="GO" id="GO:0047184">
    <property type="term" value="F:1-acylglycerophosphocholine O-acyltransferase activity"/>
    <property type="evidence" value="ECO:0007669"/>
    <property type="project" value="TreeGrafter"/>
</dbReference>
<evidence type="ECO:0000256" key="11">
    <source>
        <dbReference type="ARBA" id="ARBA00047906"/>
    </source>
</evidence>
<evidence type="ECO:0000313" key="15">
    <source>
        <dbReference type="EMBL" id="KLT44450.1"/>
    </source>
</evidence>
<dbReference type="CDD" id="cd07989">
    <property type="entry name" value="LPLAT_AGPAT-like"/>
    <property type="match status" value="1"/>
</dbReference>
<dbReference type="STRING" id="879819.A0A0J0XTR2"/>
<feature type="domain" description="Phospholipid/glycerol acyltransferase" evidence="14">
    <location>
        <begin position="92"/>
        <end position="228"/>
    </location>
</feature>
<evidence type="ECO:0000256" key="9">
    <source>
        <dbReference type="ARBA" id="ARBA00023315"/>
    </source>
</evidence>
<keyword evidence="9 15" id="KW-0012">Acyltransferase</keyword>
<dbReference type="GO" id="GO:0007007">
    <property type="term" value="P:inner mitochondrial membrane organization"/>
    <property type="evidence" value="ECO:0007669"/>
    <property type="project" value="TreeGrafter"/>
</dbReference>
<dbReference type="GO" id="GO:0035965">
    <property type="term" value="P:cardiolipin acyl-chain remodeling"/>
    <property type="evidence" value="ECO:0007669"/>
    <property type="project" value="TreeGrafter"/>
</dbReference>
<dbReference type="PANTHER" id="PTHR12497">
    <property type="entry name" value="TAZ PROTEIN TAFAZZIN"/>
    <property type="match status" value="1"/>
</dbReference>
<evidence type="ECO:0000256" key="5">
    <source>
        <dbReference type="ARBA" id="ARBA00022792"/>
    </source>
</evidence>
<dbReference type="GO" id="GO:0005743">
    <property type="term" value="C:mitochondrial inner membrane"/>
    <property type="evidence" value="ECO:0007669"/>
    <property type="project" value="UniProtKB-SubCell"/>
</dbReference>
<evidence type="ECO:0000256" key="6">
    <source>
        <dbReference type="ARBA" id="ARBA00023098"/>
    </source>
</evidence>
<dbReference type="RefSeq" id="XP_018280941.1">
    <property type="nucleotide sequence ID" value="XM_018422447.1"/>
</dbReference>
<comment type="similarity">
    <text evidence="2 12">Belongs to the taffazin family.</text>
</comment>
<comment type="subcellular location">
    <subcellularLocation>
        <location evidence="1">Mitochondrion inner membrane</location>
        <topology evidence="1">Peripheral membrane protein</topology>
        <orientation evidence="1">Intermembrane side</orientation>
    </subcellularLocation>
    <subcellularLocation>
        <location evidence="10">Mitochondrion outer membrane</location>
        <topology evidence="10">Peripheral membrane protein</topology>
        <orientation evidence="10">Intermembrane side</orientation>
    </subcellularLocation>
</comment>
<evidence type="ECO:0000259" key="14">
    <source>
        <dbReference type="SMART" id="SM00563"/>
    </source>
</evidence>
<dbReference type="Pfam" id="PF01553">
    <property type="entry name" value="Acyltransferase"/>
    <property type="match status" value="1"/>
</dbReference>
<evidence type="ECO:0000256" key="12">
    <source>
        <dbReference type="RuleBase" id="RU365062"/>
    </source>
</evidence>
<evidence type="ECO:0000313" key="16">
    <source>
        <dbReference type="Proteomes" id="UP000053611"/>
    </source>
</evidence>
<dbReference type="EMBL" id="KQ087187">
    <property type="protein sequence ID" value="KLT44450.1"/>
    <property type="molecule type" value="Genomic_DNA"/>
</dbReference>
<keyword evidence="6" id="KW-0443">Lipid metabolism</keyword>
<reference evidence="15 16" key="1">
    <citation type="submission" date="2015-03" db="EMBL/GenBank/DDBJ databases">
        <title>Genomics and transcriptomics of the oil-accumulating basidiomycete yeast T. oleaginosus allow insights into substrate utilization and the diverse evolutionary trajectories of mating systems in fungi.</title>
        <authorList>
            <consortium name="DOE Joint Genome Institute"/>
            <person name="Kourist R."/>
            <person name="Kracht O."/>
            <person name="Bracharz F."/>
            <person name="Lipzen A."/>
            <person name="Nolan M."/>
            <person name="Ohm R."/>
            <person name="Grigoriev I."/>
            <person name="Sun S."/>
            <person name="Heitman J."/>
            <person name="Bruck T."/>
            <person name="Nowrousian M."/>
        </authorList>
    </citation>
    <scope>NUCLEOTIDE SEQUENCE [LARGE SCALE GENOMIC DNA]</scope>
    <source>
        <strain evidence="15 16">IBC0246</strain>
    </source>
</reference>
<dbReference type="GeneID" id="28983050"/>
<evidence type="ECO:0000256" key="7">
    <source>
        <dbReference type="ARBA" id="ARBA00023128"/>
    </source>
</evidence>
<keyword evidence="7" id="KW-0496">Mitochondrion</keyword>
<dbReference type="GO" id="GO:0005741">
    <property type="term" value="C:mitochondrial outer membrane"/>
    <property type="evidence" value="ECO:0007669"/>
    <property type="project" value="UniProtKB-SubCell"/>
</dbReference>
<keyword evidence="3 15" id="KW-0808">Transferase</keyword>
<dbReference type="OrthoDB" id="193467at2759"/>
<dbReference type="PANTHER" id="PTHR12497:SF0">
    <property type="entry name" value="TAFAZZIN"/>
    <property type="match status" value="1"/>
</dbReference>
<dbReference type="AlphaFoldDB" id="A0A0J0XTR2"/>
<evidence type="ECO:0000256" key="13">
    <source>
        <dbReference type="SAM" id="MobiDB-lite"/>
    </source>
</evidence>
<keyword evidence="5" id="KW-0999">Mitochondrion inner membrane</keyword>
<protein>
    <recommendedName>
        <fullName evidence="12">Tafazzin family protein</fullName>
    </recommendedName>
</protein>
<proteinExistence type="inferred from homology"/>
<evidence type="ECO:0000256" key="2">
    <source>
        <dbReference type="ARBA" id="ARBA00010524"/>
    </source>
</evidence>
<keyword evidence="8" id="KW-0472">Membrane</keyword>
<dbReference type="InterPro" id="IPR000872">
    <property type="entry name" value="Tafazzin"/>
</dbReference>
<feature type="region of interest" description="Disordered" evidence="13">
    <location>
        <begin position="345"/>
        <end position="374"/>
    </location>
</feature>
<keyword evidence="4" id="KW-1000">Mitochondrion outer membrane</keyword>
<sequence length="374" mass="40565">MTKAASARDAASKAASHASRVAASHAVTKLAAPAIAAPRASLASALTISLVSLASKAFLRATTAVRVSGEDTLYSALGIHGRGTEWQRRRGVITIANHNSVVDDPMMWSVLPTTTYFPFARPRYTCANNRWTLGASDVMFTNPVLSKFFGLGQVIETVRGGGIYQRGVDDAIRKLEEGGWIHLFPEGRVNQAKSNPEGGMHRFKWGVGRIIMDSEVMPEIIPIWISGFDQIMNEYRKWPRFIPRGGATVSITVGESLTPLVAPIVDAWRAGLPRAAAPSHLSSEATAPTRAESDEAALREHQDHHADYLSGAFDPDESTRREITALLQNGLRSLGEQVEGEEGRFANGAWSQSRRRECASGLPAPEVEVARSAR</sequence>
<evidence type="ECO:0000256" key="1">
    <source>
        <dbReference type="ARBA" id="ARBA00004137"/>
    </source>
</evidence>
<dbReference type="Proteomes" id="UP000053611">
    <property type="component" value="Unassembled WGS sequence"/>
</dbReference>
<dbReference type="PRINTS" id="PR00979">
    <property type="entry name" value="TAFAZZIN"/>
</dbReference>
<dbReference type="SMART" id="SM00563">
    <property type="entry name" value="PlsC"/>
    <property type="match status" value="1"/>
</dbReference>
<keyword evidence="16" id="KW-1185">Reference proteome</keyword>
<dbReference type="InterPro" id="IPR002123">
    <property type="entry name" value="Plipid/glycerol_acylTrfase"/>
</dbReference>
<feature type="compositionally biased region" description="Basic and acidic residues" evidence="13">
    <location>
        <begin position="291"/>
        <end position="302"/>
    </location>
</feature>
<evidence type="ECO:0000256" key="4">
    <source>
        <dbReference type="ARBA" id="ARBA00022787"/>
    </source>
</evidence>
<accession>A0A0J0XTR2</accession>
<evidence type="ECO:0000256" key="8">
    <source>
        <dbReference type="ARBA" id="ARBA00023136"/>
    </source>
</evidence>